<dbReference type="eggNOG" id="COG1943">
    <property type="taxonomic scope" value="Bacteria"/>
</dbReference>
<dbReference type="EMBL" id="CP003837">
    <property type="protein sequence ID" value="AGH43234.1"/>
    <property type="molecule type" value="Genomic_DNA"/>
</dbReference>
<keyword evidence="2" id="KW-1185">Reference proteome</keyword>
<organism evidence="1 2">
    <name type="scientific">Paraglaciecola psychrophila 170</name>
    <dbReference type="NCBI Taxonomy" id="1129794"/>
    <lineage>
        <taxon>Bacteria</taxon>
        <taxon>Pseudomonadati</taxon>
        <taxon>Pseudomonadota</taxon>
        <taxon>Gammaproteobacteria</taxon>
        <taxon>Alteromonadales</taxon>
        <taxon>Alteromonadaceae</taxon>
        <taxon>Paraglaciecola</taxon>
    </lineage>
</organism>
<dbReference type="HOGENOM" id="CLU_2790197_0_0_6"/>
<protein>
    <submittedName>
        <fullName evidence="1">Uncharacterized protein</fullName>
    </submittedName>
</protein>
<dbReference type="KEGG" id="gps:C427_1125"/>
<gene>
    <name evidence="1" type="ORF">C427_1125</name>
</gene>
<accession>K6ZLX2</accession>
<dbReference type="OrthoDB" id="9814067at2"/>
<dbReference type="Proteomes" id="UP000011864">
    <property type="component" value="Chromosome"/>
</dbReference>
<dbReference type="STRING" id="1129794.C427_1125"/>
<dbReference type="AlphaFoldDB" id="K6ZLX2"/>
<evidence type="ECO:0000313" key="2">
    <source>
        <dbReference type="Proteomes" id="UP000011864"/>
    </source>
</evidence>
<name>K6ZLX2_9ALTE</name>
<dbReference type="PATRIC" id="fig|1129794.4.peg.1113"/>
<evidence type="ECO:0000313" key="1">
    <source>
        <dbReference type="EMBL" id="AGH43234.1"/>
    </source>
</evidence>
<sequence>MVNTPSAYKYLSYQINGLGKVSDLCTPHALYLTIDHSAKGRKLAYRELFKDHVDGASLAEIRDATNKG</sequence>
<proteinExistence type="predicted"/>
<reference evidence="1 2" key="1">
    <citation type="journal article" date="2013" name="Genome Announc.">
        <title>Complete Genome Sequence of Glaciecola psychrophila Strain 170T.</title>
        <authorList>
            <person name="Yin J."/>
            <person name="Chen J."/>
            <person name="Liu G."/>
            <person name="Yu Y."/>
            <person name="Song L."/>
            <person name="Wang X."/>
            <person name="Qu X."/>
        </authorList>
    </citation>
    <scope>NUCLEOTIDE SEQUENCE [LARGE SCALE GENOMIC DNA]</scope>
    <source>
        <strain evidence="1 2">170</strain>
    </source>
</reference>